<gene>
    <name evidence="2" type="ORF">AARAC_009836</name>
</gene>
<dbReference type="InterPro" id="IPR055530">
    <property type="entry name" value="DUF7104"/>
</dbReference>
<keyword evidence="3" id="KW-1185">Reference proteome</keyword>
<dbReference type="PANTHER" id="PTHR24148:SF78">
    <property type="entry name" value="HETEROKARYON INCOMPATIBILITY DOMAIN-CONTAINING PROTEIN"/>
    <property type="match status" value="1"/>
</dbReference>
<sequence length="858" mass="97066">MASFTYSKLPPEPGTTRMLRLFPHKDRNAQIRGELIDYDLSNTDGRSHLYEALSYVWYDGEESSNEEAPSIILNDCKFSVTPNLHAALLRLRNHQLERMIWIDAICINQNDNDEKQKQIPLMRTIYAQANCVIVWLGEARDNSDKAFESIQRLAGDSINDRNSSKEFVTDKSAFDGPSNAQNMTRAYDDHDACLMLLQRNWFRRIWVLQEVGVARCISIMCGHVEMNGYTFCKGFSKLELSSSLLRHVHPVIYLIRDAILRPKYRPDSCGSLSIGQLIDMYQNHDATVQHDKVYALLGLSAEDPRTPALKPNYALPWNDVLKQVTTYLFGGKCSVQTWPGSDMAMIQRKGWIFGYIDSVKTRTPEDDRAYVSSVLNHTVDWLYTQTRRNYEWIVRAPEELIQEGDIICLIQGASTPSIIRLFKDHFEIVMTTITLHTREKRISDFRSLEWHSKSGFLYDILLTWRIPQNGAENNIALQDPVELINIAPQYQECAYAAETRLYNMALTVNNIAKLVLERPIFDDGRGIPVLERIFVQCAGNIPFSEDVVNAAAKSRAKAADRFIECLIQHQGESLPISEYVITAAAAGGGKSGYRLMKYLIHYRGDSLQIPEHVFNAAVRNYNYELPSKPMGYEILELLLEHRGEDLPVSEDVVMGAASSFHGVKYLGLLIQHQGESQSITENVVKAAAASEFGYGVMEFLIQHRGESLPISEDVVKAAARNYWVRFSTPSGFEILELLLKYRGEDLPITEDVVKAAAMNPGPETLQVLVNYRQNCLPITDDVIKAAAMDSWPQALEFLLKYRENNSLPIPDDVVKAASENCRLENLPLLLQYGRGSIRKSEKRAKAAVANTDSICTIP</sequence>
<dbReference type="AlphaFoldDB" id="A0A2G7G9M4"/>
<evidence type="ECO:0000313" key="2">
    <source>
        <dbReference type="EMBL" id="PIG89543.1"/>
    </source>
</evidence>
<reference evidence="2 3" key="1">
    <citation type="submission" date="2017-05" db="EMBL/GenBank/DDBJ databases">
        <title>Genome sequence for an aflatoxigenic pathogen of Argentinian peanut, Aspergillus arachidicola.</title>
        <authorList>
            <person name="Moore G."/>
            <person name="Beltz S.B."/>
            <person name="Mack B.M."/>
        </authorList>
    </citation>
    <scope>NUCLEOTIDE SEQUENCE [LARGE SCALE GENOMIC DNA]</scope>
    <source>
        <strain evidence="2 3">CBS 117610</strain>
    </source>
</reference>
<dbReference type="PANTHER" id="PTHR24148">
    <property type="entry name" value="ANKYRIN REPEAT DOMAIN-CONTAINING PROTEIN 39 HOMOLOG-RELATED"/>
    <property type="match status" value="1"/>
</dbReference>
<comment type="caution">
    <text evidence="2">The sequence shown here is derived from an EMBL/GenBank/DDBJ whole genome shotgun (WGS) entry which is preliminary data.</text>
</comment>
<dbReference type="InterPro" id="IPR052895">
    <property type="entry name" value="HetReg/Transcr_Mod"/>
</dbReference>
<accession>A0A2G7G9M4</accession>
<name>A0A2G7G9M4_9EURO</name>
<dbReference type="Pfam" id="PF23397">
    <property type="entry name" value="DUF7104"/>
    <property type="match status" value="5"/>
</dbReference>
<proteinExistence type="predicted"/>
<protein>
    <recommendedName>
        <fullName evidence="1">Heterokaryon incompatibility domain-containing protein</fullName>
    </recommendedName>
</protein>
<dbReference type="Proteomes" id="UP000231358">
    <property type="component" value="Unassembled WGS sequence"/>
</dbReference>
<dbReference type="InterPro" id="IPR010730">
    <property type="entry name" value="HET"/>
</dbReference>
<evidence type="ECO:0000313" key="3">
    <source>
        <dbReference type="Proteomes" id="UP000231358"/>
    </source>
</evidence>
<dbReference type="EMBL" id="NEXV01000052">
    <property type="protein sequence ID" value="PIG89543.1"/>
    <property type="molecule type" value="Genomic_DNA"/>
</dbReference>
<dbReference type="Pfam" id="PF06985">
    <property type="entry name" value="HET"/>
    <property type="match status" value="1"/>
</dbReference>
<organism evidence="2 3">
    <name type="scientific">Aspergillus arachidicola</name>
    <dbReference type="NCBI Taxonomy" id="656916"/>
    <lineage>
        <taxon>Eukaryota</taxon>
        <taxon>Fungi</taxon>
        <taxon>Dikarya</taxon>
        <taxon>Ascomycota</taxon>
        <taxon>Pezizomycotina</taxon>
        <taxon>Eurotiomycetes</taxon>
        <taxon>Eurotiomycetidae</taxon>
        <taxon>Eurotiales</taxon>
        <taxon>Aspergillaceae</taxon>
        <taxon>Aspergillus</taxon>
        <taxon>Aspergillus subgen. Circumdati</taxon>
    </lineage>
</organism>
<evidence type="ECO:0000259" key="1">
    <source>
        <dbReference type="Pfam" id="PF06985"/>
    </source>
</evidence>
<dbReference type="STRING" id="656916.A0A2G7G9M4"/>
<feature type="domain" description="Heterokaryon incompatibility" evidence="1">
    <location>
        <begin position="50"/>
        <end position="210"/>
    </location>
</feature>